<evidence type="ECO:0000313" key="6">
    <source>
        <dbReference type="EMBL" id="CCA26146.1"/>
    </source>
</evidence>
<gene>
    <name evidence="6" type="primary">AlNc14C351G10905</name>
    <name evidence="6" type="ORF">ALNC14_122900</name>
</gene>
<dbReference type="InterPro" id="IPR036390">
    <property type="entry name" value="WH_DNA-bd_sf"/>
</dbReference>
<dbReference type="GO" id="GO:0005634">
    <property type="term" value="C:nucleus"/>
    <property type="evidence" value="ECO:0007669"/>
    <property type="project" value="UniProtKB-SubCell"/>
</dbReference>
<reference evidence="6" key="2">
    <citation type="submission" date="2011-02" db="EMBL/GenBank/DDBJ databases">
        <authorList>
            <person name="MacLean D."/>
        </authorList>
    </citation>
    <scope>NUCLEOTIDE SEQUENCE</scope>
</reference>
<evidence type="ECO:0000256" key="4">
    <source>
        <dbReference type="RuleBase" id="RU004020"/>
    </source>
</evidence>
<keyword evidence="3" id="KW-0539">Nucleus</keyword>
<evidence type="ECO:0000256" key="1">
    <source>
        <dbReference type="ARBA" id="ARBA00004123"/>
    </source>
</evidence>
<organism evidence="6">
    <name type="scientific">Albugo laibachii Nc14</name>
    <dbReference type="NCBI Taxonomy" id="890382"/>
    <lineage>
        <taxon>Eukaryota</taxon>
        <taxon>Sar</taxon>
        <taxon>Stramenopiles</taxon>
        <taxon>Oomycota</taxon>
        <taxon>Peronosporomycetes</taxon>
        <taxon>Albuginales</taxon>
        <taxon>Albuginaceae</taxon>
        <taxon>Albugo</taxon>
    </lineage>
</organism>
<dbReference type="FunFam" id="1.10.10.10:FF:000286">
    <property type="entry name" value="Heat shock transcription factor"/>
    <property type="match status" value="1"/>
</dbReference>
<dbReference type="PRINTS" id="PR00056">
    <property type="entry name" value="HSFDOMAIN"/>
</dbReference>
<evidence type="ECO:0000256" key="3">
    <source>
        <dbReference type="ARBA" id="ARBA00023242"/>
    </source>
</evidence>
<dbReference type="Gene3D" id="1.10.10.10">
    <property type="entry name" value="Winged helix-like DNA-binding domain superfamily/Winged helix DNA-binding domain"/>
    <property type="match status" value="1"/>
</dbReference>
<dbReference type="InterPro" id="IPR000232">
    <property type="entry name" value="HSF_DNA-bd"/>
</dbReference>
<dbReference type="HOGENOM" id="CLU_061302_1_0_1"/>
<protein>
    <submittedName>
        <fullName evidence="6">HSFtype DNAbinding protein putative</fullName>
    </submittedName>
</protein>
<dbReference type="InterPro" id="IPR036388">
    <property type="entry name" value="WH-like_DNA-bd_sf"/>
</dbReference>
<dbReference type="Pfam" id="PF00447">
    <property type="entry name" value="HSF_DNA-bind"/>
    <property type="match status" value="1"/>
</dbReference>
<dbReference type="PANTHER" id="PTHR10015">
    <property type="entry name" value="HEAT SHOCK TRANSCRIPTION FACTOR"/>
    <property type="match status" value="1"/>
</dbReference>
<dbReference type="GO" id="GO:0003700">
    <property type="term" value="F:DNA-binding transcription factor activity"/>
    <property type="evidence" value="ECO:0007669"/>
    <property type="project" value="InterPro"/>
</dbReference>
<comment type="subcellular location">
    <subcellularLocation>
        <location evidence="1">Nucleus</location>
    </subcellularLocation>
</comment>
<sequence>MSLIPVDSRTGNALTEPSPSLLIHSFSTTTQPVPVLGLSPRNGLRKKQDDKPRDIAPFLRNLRRMLDVESPSILCWTDNGKAFEIRDMDKMMEFVLPKYFKHRKYTSFQRQLNYFNFKKWTKSKAVICTFSNEYFIRDDVKAALKISRKKSVPIDGKHGSIKRRMSRSGMTAALIRRSCTLARSFSESFFEVPETAGKADKLGIAIPISEGSVYGSCPPAFTTSYPSPTDVDLMLQGAYHSGCGNIKNRGEGAHHEGLNGSEFTLDCLDWIDLIMPTIETQEKSDQAIPFDQSEERLQTICSFQCDDPSKLIKAESNQESLHCDNVHHTFSSSPEKMHNDQ</sequence>
<evidence type="ECO:0000256" key="2">
    <source>
        <dbReference type="ARBA" id="ARBA00023125"/>
    </source>
</evidence>
<reference evidence="6" key="1">
    <citation type="journal article" date="2011" name="PLoS Biol.">
        <title>Gene gain and loss during evolution of obligate parasitism in the white rust pathogen of Arabidopsis thaliana.</title>
        <authorList>
            <person name="Kemen E."/>
            <person name="Gardiner A."/>
            <person name="Schultz-Larsen T."/>
            <person name="Kemen A.C."/>
            <person name="Balmuth A.L."/>
            <person name="Robert-Seilaniantz A."/>
            <person name="Bailey K."/>
            <person name="Holub E."/>
            <person name="Studholme D.J."/>
            <person name="Maclean D."/>
            <person name="Jones J.D."/>
        </authorList>
    </citation>
    <scope>NUCLEOTIDE SEQUENCE</scope>
</reference>
<name>F0WXF4_9STRA</name>
<proteinExistence type="inferred from homology"/>
<keyword evidence="2" id="KW-0238">DNA-binding</keyword>
<dbReference type="GO" id="GO:0043565">
    <property type="term" value="F:sequence-specific DNA binding"/>
    <property type="evidence" value="ECO:0007669"/>
    <property type="project" value="InterPro"/>
</dbReference>
<dbReference type="PANTHER" id="PTHR10015:SF427">
    <property type="entry name" value="HEAT SHOCK FACTOR PROTEIN"/>
    <property type="match status" value="1"/>
</dbReference>
<dbReference type="AlphaFoldDB" id="F0WXF4"/>
<accession>F0WXF4</accession>
<comment type="similarity">
    <text evidence="4">Belongs to the HSF family.</text>
</comment>
<dbReference type="SMART" id="SM00415">
    <property type="entry name" value="HSF"/>
    <property type="match status" value="1"/>
</dbReference>
<dbReference type="SUPFAM" id="SSF46785">
    <property type="entry name" value="Winged helix' DNA-binding domain"/>
    <property type="match status" value="1"/>
</dbReference>
<dbReference type="EMBL" id="FR824396">
    <property type="protein sequence ID" value="CCA26146.1"/>
    <property type="molecule type" value="Genomic_DNA"/>
</dbReference>
<feature type="domain" description="HSF-type DNA-binding" evidence="5">
    <location>
        <begin position="54"/>
        <end position="149"/>
    </location>
</feature>
<evidence type="ECO:0000259" key="5">
    <source>
        <dbReference type="SMART" id="SM00415"/>
    </source>
</evidence>